<organism evidence="1 2">
    <name type="scientific">Discostella pseudostelligera</name>
    <dbReference type="NCBI Taxonomy" id="259834"/>
    <lineage>
        <taxon>Eukaryota</taxon>
        <taxon>Sar</taxon>
        <taxon>Stramenopiles</taxon>
        <taxon>Ochrophyta</taxon>
        <taxon>Bacillariophyta</taxon>
        <taxon>Coscinodiscophyceae</taxon>
        <taxon>Thalassiosirophycidae</taxon>
        <taxon>Stephanodiscales</taxon>
        <taxon>Stephanodiscaceae</taxon>
        <taxon>Discostella</taxon>
    </lineage>
</organism>
<evidence type="ECO:0000313" key="2">
    <source>
        <dbReference type="Proteomes" id="UP001530293"/>
    </source>
</evidence>
<protein>
    <submittedName>
        <fullName evidence="1">Uncharacterized protein</fullName>
    </submittedName>
</protein>
<proteinExistence type="predicted"/>
<dbReference type="AlphaFoldDB" id="A0ABD3N996"/>
<keyword evidence="2" id="KW-1185">Reference proteome</keyword>
<evidence type="ECO:0000313" key="1">
    <source>
        <dbReference type="EMBL" id="KAL3771581.1"/>
    </source>
</evidence>
<gene>
    <name evidence="1" type="ORF">ACHAWU_003756</name>
</gene>
<reference evidence="1 2" key="1">
    <citation type="submission" date="2024-10" db="EMBL/GenBank/DDBJ databases">
        <title>Updated reference genomes for cyclostephanoid diatoms.</title>
        <authorList>
            <person name="Roberts W.R."/>
            <person name="Alverson A.J."/>
        </authorList>
    </citation>
    <scope>NUCLEOTIDE SEQUENCE [LARGE SCALE GENOMIC DNA]</scope>
    <source>
        <strain evidence="1 2">AJA232-27</strain>
    </source>
</reference>
<comment type="caution">
    <text evidence="1">The sequence shown here is derived from an EMBL/GenBank/DDBJ whole genome shotgun (WGS) entry which is preliminary data.</text>
</comment>
<dbReference type="EMBL" id="JALLBG020000023">
    <property type="protein sequence ID" value="KAL3771581.1"/>
    <property type="molecule type" value="Genomic_DNA"/>
</dbReference>
<name>A0ABD3N996_9STRA</name>
<accession>A0ABD3N996</accession>
<sequence>MDAQGFECSIVEGMGEDVAGIIDVLKFEYAPMFVHSHACFDLVSQVMNYFDIYTTFNNGEFSGLTDNSGADAIAETKAAQDLSGFDLYASKRVGSRQFG</sequence>
<dbReference type="Proteomes" id="UP001530293">
    <property type="component" value="Unassembled WGS sequence"/>
</dbReference>